<dbReference type="InterPro" id="IPR024434">
    <property type="entry name" value="TSCPD_dom"/>
</dbReference>
<dbReference type="NCBIfam" id="TIGR03905">
    <property type="entry name" value="TIGR03905_4_Cys"/>
    <property type="match status" value="1"/>
</dbReference>
<reference evidence="7" key="2">
    <citation type="journal article" date="2021" name="PeerJ">
        <title>Extensive microbial diversity within the chicken gut microbiome revealed by metagenomics and culture.</title>
        <authorList>
            <person name="Gilroy R."/>
            <person name="Ravi A."/>
            <person name="Getino M."/>
            <person name="Pursley I."/>
            <person name="Horton D.L."/>
            <person name="Alikhan N.F."/>
            <person name="Baker D."/>
            <person name="Gharbi K."/>
            <person name="Hall N."/>
            <person name="Watson M."/>
            <person name="Adriaenssens E.M."/>
            <person name="Foster-Nyarko E."/>
            <person name="Jarju S."/>
            <person name="Secka A."/>
            <person name="Antonio M."/>
            <person name="Oren A."/>
            <person name="Chaudhuri R.R."/>
            <person name="La Ragione R."/>
            <person name="Hildebrand F."/>
            <person name="Pallen M.J."/>
        </authorList>
    </citation>
    <scope>NUCLEOTIDE SEQUENCE</scope>
    <source>
        <strain evidence="7">1370</strain>
    </source>
</reference>
<protein>
    <recommendedName>
        <fullName evidence="2">ribonucleoside-diphosphate reductase</fullName>
        <ecNumber evidence="2">1.17.4.1</ecNumber>
    </recommendedName>
</protein>
<accession>A0A9D1NRV2</accession>
<dbReference type="EC" id="1.17.4.1" evidence="2"/>
<dbReference type="AlphaFoldDB" id="A0A9D1NRV2"/>
<comment type="similarity">
    <text evidence="1">Belongs to the ribonucleoside diphosphate reductase class-2 family.</text>
</comment>
<dbReference type="EMBL" id="DVOL01000081">
    <property type="protein sequence ID" value="HIV11163.1"/>
    <property type="molecule type" value="Genomic_DNA"/>
</dbReference>
<evidence type="ECO:0000256" key="2">
    <source>
        <dbReference type="ARBA" id="ARBA00012274"/>
    </source>
</evidence>
<evidence type="ECO:0000256" key="5">
    <source>
        <dbReference type="ARBA" id="ARBA00047754"/>
    </source>
</evidence>
<dbReference type="GO" id="GO:0004748">
    <property type="term" value="F:ribonucleoside-diphosphate reductase activity, thioredoxin disulfide as acceptor"/>
    <property type="evidence" value="ECO:0007669"/>
    <property type="project" value="UniProtKB-EC"/>
</dbReference>
<feature type="domain" description="TSCPD" evidence="6">
    <location>
        <begin position="4"/>
        <end position="78"/>
    </location>
</feature>
<evidence type="ECO:0000313" key="8">
    <source>
        <dbReference type="Proteomes" id="UP000823960"/>
    </source>
</evidence>
<name>A0A9D1NRV2_9FIRM</name>
<evidence type="ECO:0000259" key="6">
    <source>
        <dbReference type="Pfam" id="PF12637"/>
    </source>
</evidence>
<keyword evidence="3" id="KW-0237">DNA synthesis</keyword>
<evidence type="ECO:0000256" key="4">
    <source>
        <dbReference type="ARBA" id="ARBA00022741"/>
    </source>
</evidence>
<proteinExistence type="inferred from homology"/>
<dbReference type="GO" id="GO:0071897">
    <property type="term" value="P:DNA biosynthetic process"/>
    <property type="evidence" value="ECO:0007669"/>
    <property type="project" value="UniProtKB-KW"/>
</dbReference>
<dbReference type="GO" id="GO:0000166">
    <property type="term" value="F:nucleotide binding"/>
    <property type="evidence" value="ECO:0007669"/>
    <property type="project" value="UniProtKB-KW"/>
</dbReference>
<dbReference type="InterPro" id="IPR023806">
    <property type="entry name" value="CHP03905"/>
</dbReference>
<evidence type="ECO:0000256" key="1">
    <source>
        <dbReference type="ARBA" id="ARBA00007405"/>
    </source>
</evidence>
<sequence>MKYTYTTKGTCSRLINLDVENGVINDVSFVGGCHGNLQGISALVKGMKVEEAISRLEGINCGSKGTSCPDQLAKALKSSL</sequence>
<comment type="caution">
    <text evidence="7">The sequence shown here is derived from an EMBL/GenBank/DDBJ whole genome shotgun (WGS) entry which is preliminary data.</text>
</comment>
<gene>
    <name evidence="7" type="ORF">IAD28_05685</name>
</gene>
<organism evidence="7 8">
    <name type="scientific">Candidatus Faeciplasma avium</name>
    <dbReference type="NCBI Taxonomy" id="2840798"/>
    <lineage>
        <taxon>Bacteria</taxon>
        <taxon>Bacillati</taxon>
        <taxon>Bacillota</taxon>
        <taxon>Clostridia</taxon>
        <taxon>Eubacteriales</taxon>
        <taxon>Oscillospiraceae</taxon>
        <taxon>Oscillospiraceae incertae sedis</taxon>
        <taxon>Candidatus Faeciplasma</taxon>
    </lineage>
</organism>
<keyword evidence="4" id="KW-0547">Nucleotide-binding</keyword>
<dbReference type="Pfam" id="PF12637">
    <property type="entry name" value="TSCPD"/>
    <property type="match status" value="1"/>
</dbReference>
<comment type="catalytic activity">
    <reaction evidence="5">
        <text>a 2'-deoxyribonucleoside 5'-diphosphate + [thioredoxin]-disulfide + H2O = a ribonucleoside 5'-diphosphate + [thioredoxin]-dithiol</text>
        <dbReference type="Rhea" id="RHEA:23252"/>
        <dbReference type="Rhea" id="RHEA-COMP:10698"/>
        <dbReference type="Rhea" id="RHEA-COMP:10700"/>
        <dbReference type="ChEBI" id="CHEBI:15377"/>
        <dbReference type="ChEBI" id="CHEBI:29950"/>
        <dbReference type="ChEBI" id="CHEBI:50058"/>
        <dbReference type="ChEBI" id="CHEBI:57930"/>
        <dbReference type="ChEBI" id="CHEBI:73316"/>
        <dbReference type="EC" id="1.17.4.1"/>
    </reaction>
</comment>
<reference evidence="7" key="1">
    <citation type="submission" date="2020-10" db="EMBL/GenBank/DDBJ databases">
        <authorList>
            <person name="Gilroy R."/>
        </authorList>
    </citation>
    <scope>NUCLEOTIDE SEQUENCE</scope>
    <source>
        <strain evidence="7">1370</strain>
    </source>
</reference>
<dbReference type="Proteomes" id="UP000823960">
    <property type="component" value="Unassembled WGS sequence"/>
</dbReference>
<evidence type="ECO:0000313" key="7">
    <source>
        <dbReference type="EMBL" id="HIV11163.1"/>
    </source>
</evidence>
<evidence type="ECO:0000256" key="3">
    <source>
        <dbReference type="ARBA" id="ARBA00022634"/>
    </source>
</evidence>